<dbReference type="AlphaFoldDB" id="A0A378KC84"/>
<dbReference type="EMBL" id="UGOD01000002">
    <property type="protein sequence ID" value="STX81225.1"/>
    <property type="molecule type" value="Genomic_DNA"/>
</dbReference>
<reference evidence="1 2" key="1">
    <citation type="submission" date="2018-06" db="EMBL/GenBank/DDBJ databases">
        <authorList>
            <consortium name="Pathogen Informatics"/>
            <person name="Doyle S."/>
        </authorList>
    </citation>
    <scope>NUCLEOTIDE SEQUENCE [LARGE SCALE GENOMIC DNA]</scope>
    <source>
        <strain evidence="1 2">NCTC13316</strain>
    </source>
</reference>
<sequence length="234" mass="27190">MKATLLLPNDYRKIKQYIIEQINAWQISINDYEDKYNKNYFNKTTLLYAWHQAFERINSFLLSDKKIDCFIITDNNEELQGIAFGAKRYYGNATDALSLFGRQKIIPSYHIHDILTAPWNILARAFKETDENLQDKHKKIGTALMKLIVTHAMTEDVKQIVADIDAPFDSGEFFSKCFFEQITPVLGLTYQLSQKNFSEVVNKLEINKEDSCSTKYSTFNVIDDYPIHTESLNL</sequence>
<evidence type="ECO:0000313" key="1">
    <source>
        <dbReference type="EMBL" id="STX81225.1"/>
    </source>
</evidence>
<protein>
    <submittedName>
        <fullName evidence="1">Uncharacterized protein</fullName>
    </submittedName>
</protein>
<dbReference type="OrthoDB" id="5638957at2"/>
<keyword evidence="2" id="KW-1185">Reference proteome</keyword>
<evidence type="ECO:0000313" key="2">
    <source>
        <dbReference type="Proteomes" id="UP000254794"/>
    </source>
</evidence>
<organism evidence="1 2">
    <name type="scientific">Legionella busanensis</name>
    <dbReference type="NCBI Taxonomy" id="190655"/>
    <lineage>
        <taxon>Bacteria</taxon>
        <taxon>Pseudomonadati</taxon>
        <taxon>Pseudomonadota</taxon>
        <taxon>Gammaproteobacteria</taxon>
        <taxon>Legionellales</taxon>
        <taxon>Legionellaceae</taxon>
        <taxon>Legionella</taxon>
    </lineage>
</organism>
<dbReference type="RefSeq" id="WP_115332639.1">
    <property type="nucleotide sequence ID" value="NZ_CAAAHP010000005.1"/>
</dbReference>
<proteinExistence type="predicted"/>
<name>A0A378KC84_9GAMM</name>
<accession>A0A378KC84</accession>
<gene>
    <name evidence="1" type="ORF">NCTC13316_03094</name>
</gene>
<dbReference type="Proteomes" id="UP000254794">
    <property type="component" value="Unassembled WGS sequence"/>
</dbReference>